<organism evidence="1 2">
    <name type="scientific">Sporomusa ovata</name>
    <dbReference type="NCBI Taxonomy" id="2378"/>
    <lineage>
        <taxon>Bacteria</taxon>
        <taxon>Bacillati</taxon>
        <taxon>Bacillota</taxon>
        <taxon>Negativicutes</taxon>
        <taxon>Selenomonadales</taxon>
        <taxon>Sporomusaceae</taxon>
        <taxon>Sporomusa</taxon>
    </lineage>
</organism>
<reference evidence="2" key="1">
    <citation type="submission" date="2015-03" db="EMBL/GenBank/DDBJ databases">
        <authorList>
            <person name="Nijsse Bart"/>
        </authorList>
    </citation>
    <scope>NUCLEOTIDE SEQUENCE [LARGE SCALE GENOMIC DNA]</scope>
</reference>
<evidence type="ECO:0000313" key="1">
    <source>
        <dbReference type="EMBL" id="CQR73335.1"/>
    </source>
</evidence>
<protein>
    <submittedName>
        <fullName evidence="1">Uncharacterized protein</fullName>
    </submittedName>
</protein>
<sequence>MSQEGLSLSDIHLELNTLILGLHAHCRELSSAEKKRIEGILQQAKIMIGGHFIKCSRKPPKLTNGDIPAELRCLIMHLRASRCKLSENEQERIEQVIWQAINAIGSDFVTKERFEQLYEAGLKGKSASYRHKQKERAG</sequence>
<dbReference type="AlphaFoldDB" id="A0A0U1L1C0"/>
<dbReference type="EMBL" id="CTRP01000012">
    <property type="protein sequence ID" value="CQR73335.1"/>
    <property type="molecule type" value="Genomic_DNA"/>
</dbReference>
<evidence type="ECO:0000313" key="2">
    <source>
        <dbReference type="Proteomes" id="UP000049855"/>
    </source>
</evidence>
<keyword evidence="2" id="KW-1185">Reference proteome</keyword>
<dbReference type="Proteomes" id="UP000049855">
    <property type="component" value="Unassembled WGS sequence"/>
</dbReference>
<gene>
    <name evidence="1" type="ORF">SpAn4DRAFT_2567</name>
</gene>
<dbReference type="RefSeq" id="WP_021168120.1">
    <property type="nucleotide sequence ID" value="NZ_CTRP01000012.1"/>
</dbReference>
<name>A0A0U1L1C0_9FIRM</name>
<proteinExistence type="predicted"/>
<accession>A0A0U1L1C0</accession>